<accession>A0A2H1X136</accession>
<reference evidence="8" key="1">
    <citation type="submission" date="2016-07" db="EMBL/GenBank/DDBJ databases">
        <authorList>
            <person name="Bretaudeau A."/>
        </authorList>
    </citation>
    <scope>NUCLEOTIDE SEQUENCE</scope>
    <source>
        <strain evidence="8">Rice</strain>
        <tissue evidence="8">Whole body</tissue>
    </source>
</reference>
<evidence type="ECO:0000256" key="4">
    <source>
        <dbReference type="ARBA" id="ARBA00022980"/>
    </source>
</evidence>
<dbReference type="EMBL" id="ODYU01012565">
    <property type="protein sequence ID" value="SOQ58968.1"/>
    <property type="molecule type" value="Genomic_DNA"/>
</dbReference>
<keyword evidence="6" id="KW-0687">Ribonucleoprotein</keyword>
<gene>
    <name evidence="8" type="ORF">SFRICE_009326</name>
</gene>
<comment type="similarity">
    <text evidence="2">Belongs to the mitochondrion-specific ribosomal protein mL42 family.</text>
</comment>
<dbReference type="PANTHER" id="PTHR13450:SF4">
    <property type="entry name" value="LARGE RIBOSOMAL SUBUNIT PROTEIN ML42"/>
    <property type="match status" value="1"/>
</dbReference>
<dbReference type="Pfam" id="PF10210">
    <property type="entry name" value="MRP-S32"/>
    <property type="match status" value="1"/>
</dbReference>
<evidence type="ECO:0000256" key="3">
    <source>
        <dbReference type="ARBA" id="ARBA00022946"/>
    </source>
</evidence>
<organism evidence="8">
    <name type="scientific">Spodoptera frugiperda</name>
    <name type="common">Fall armyworm</name>
    <dbReference type="NCBI Taxonomy" id="7108"/>
    <lineage>
        <taxon>Eukaryota</taxon>
        <taxon>Metazoa</taxon>
        <taxon>Ecdysozoa</taxon>
        <taxon>Arthropoda</taxon>
        <taxon>Hexapoda</taxon>
        <taxon>Insecta</taxon>
        <taxon>Pterygota</taxon>
        <taxon>Neoptera</taxon>
        <taxon>Endopterygota</taxon>
        <taxon>Lepidoptera</taxon>
        <taxon>Glossata</taxon>
        <taxon>Ditrysia</taxon>
        <taxon>Noctuoidea</taxon>
        <taxon>Noctuidae</taxon>
        <taxon>Amphipyrinae</taxon>
        <taxon>Spodoptera</taxon>
    </lineage>
</organism>
<keyword evidence="3" id="KW-0809">Transit peptide</keyword>
<protein>
    <recommendedName>
        <fullName evidence="7">Large ribosomal subunit protein mL42</fullName>
    </recommendedName>
</protein>
<keyword evidence="5" id="KW-0496">Mitochondrion</keyword>
<evidence type="ECO:0000256" key="7">
    <source>
        <dbReference type="ARBA" id="ARBA00035189"/>
    </source>
</evidence>
<sequence length="114" mass="13445">MAHIIRAIAFKPRDILTRSYNKIVITDDGSTIVALHKDQEFPYEFSRPLPTETVADKSILRMNDTQEVYRVFRDLKPEIARKQLSSLTLTTPHRWFPRARDKKAKKTEMNRPYL</sequence>
<proteinExistence type="inferred from homology"/>
<dbReference type="AlphaFoldDB" id="A0A2H1X136"/>
<dbReference type="PANTHER" id="PTHR13450">
    <property type="entry name" value="MITOCHONDRIAL 39S RIBOSOMAL PROTEIN L42"/>
    <property type="match status" value="1"/>
</dbReference>
<keyword evidence="4" id="KW-0689">Ribosomal protein</keyword>
<evidence type="ECO:0000256" key="6">
    <source>
        <dbReference type="ARBA" id="ARBA00023274"/>
    </source>
</evidence>
<name>A0A2H1X136_SPOFR</name>
<comment type="subcellular location">
    <subcellularLocation>
        <location evidence="1">Mitochondrion</location>
    </subcellularLocation>
</comment>
<evidence type="ECO:0000256" key="1">
    <source>
        <dbReference type="ARBA" id="ARBA00004173"/>
    </source>
</evidence>
<dbReference type="GO" id="GO:0005762">
    <property type="term" value="C:mitochondrial large ribosomal subunit"/>
    <property type="evidence" value="ECO:0007669"/>
    <property type="project" value="TreeGrafter"/>
</dbReference>
<evidence type="ECO:0000313" key="8">
    <source>
        <dbReference type="EMBL" id="SOQ58968.1"/>
    </source>
</evidence>
<evidence type="ECO:0000256" key="2">
    <source>
        <dbReference type="ARBA" id="ARBA00005556"/>
    </source>
</evidence>
<evidence type="ECO:0000256" key="5">
    <source>
        <dbReference type="ARBA" id="ARBA00023128"/>
    </source>
</evidence>
<dbReference type="InterPro" id="IPR019346">
    <property type="entry name" value="Ribosomal_mL42"/>
</dbReference>